<dbReference type="AlphaFoldDB" id="M1AYT9"/>
<evidence type="ECO:0000313" key="1">
    <source>
        <dbReference type="EnsemblPlants" id="PGSC0003DMT400033242"/>
    </source>
</evidence>
<proteinExistence type="predicted"/>
<dbReference type="HOGENOM" id="CLU_3072421_0_0_1"/>
<dbReference type="Proteomes" id="UP000011115">
    <property type="component" value="Unassembled WGS sequence"/>
</dbReference>
<gene>
    <name evidence="1" type="primary">LOC102605802</name>
</gene>
<dbReference type="OrthoDB" id="609103at2759"/>
<reference evidence="2" key="1">
    <citation type="journal article" date="2011" name="Nature">
        <title>Genome sequence and analysis of the tuber crop potato.</title>
        <authorList>
            <consortium name="The Potato Genome Sequencing Consortium"/>
        </authorList>
    </citation>
    <scope>NUCLEOTIDE SEQUENCE [LARGE SCALE GENOMIC DNA]</scope>
    <source>
        <strain evidence="2">cv. DM1-3 516 R44</strain>
    </source>
</reference>
<dbReference type="Gramene" id="PGSC0003DMT400033242">
    <property type="protein sequence ID" value="PGSC0003DMT400033242"/>
    <property type="gene ID" value="PGSC0003DMG400012764"/>
</dbReference>
<protein>
    <submittedName>
        <fullName evidence="1">Mo25 family protein</fullName>
    </submittedName>
</protein>
<keyword evidence="2" id="KW-1185">Reference proteome</keyword>
<dbReference type="ExpressionAtlas" id="M1AYT9">
    <property type="expression patterns" value="baseline"/>
</dbReference>
<name>M1AYT9_SOLTU</name>
<dbReference type="EnsemblPlants" id="PGSC0003DMT400033242">
    <property type="protein sequence ID" value="PGSC0003DMT400033242"/>
    <property type="gene ID" value="PGSC0003DMG400012764"/>
</dbReference>
<sequence>MKDSQIQEFAIWDTRFRNPMGRLQILEDFVAVSILIEFDSINVHAIIRYPKCS</sequence>
<organism evidence="1 2">
    <name type="scientific">Solanum tuberosum</name>
    <name type="common">Potato</name>
    <dbReference type="NCBI Taxonomy" id="4113"/>
    <lineage>
        <taxon>Eukaryota</taxon>
        <taxon>Viridiplantae</taxon>
        <taxon>Streptophyta</taxon>
        <taxon>Embryophyta</taxon>
        <taxon>Tracheophyta</taxon>
        <taxon>Spermatophyta</taxon>
        <taxon>Magnoliopsida</taxon>
        <taxon>eudicotyledons</taxon>
        <taxon>Gunneridae</taxon>
        <taxon>Pentapetalae</taxon>
        <taxon>asterids</taxon>
        <taxon>lamiids</taxon>
        <taxon>Solanales</taxon>
        <taxon>Solanaceae</taxon>
        <taxon>Solanoideae</taxon>
        <taxon>Solaneae</taxon>
        <taxon>Solanum</taxon>
    </lineage>
</organism>
<reference evidence="1" key="2">
    <citation type="submission" date="2015-06" db="UniProtKB">
        <authorList>
            <consortium name="EnsemblPlants"/>
        </authorList>
    </citation>
    <scope>IDENTIFICATION</scope>
    <source>
        <strain evidence="1">DM1-3 516 R44</strain>
    </source>
</reference>
<accession>M1AYT9</accession>
<evidence type="ECO:0000313" key="2">
    <source>
        <dbReference type="Proteomes" id="UP000011115"/>
    </source>
</evidence>